<feature type="compositionally biased region" description="Basic and acidic residues" evidence="1">
    <location>
        <begin position="15"/>
        <end position="31"/>
    </location>
</feature>
<dbReference type="InterPro" id="IPR043502">
    <property type="entry name" value="DNA/RNA_pol_sf"/>
</dbReference>
<reference evidence="3" key="1">
    <citation type="journal article" date="2020" name="J Insects Food Feed">
        <title>The yellow mealworm (Tenebrio molitor) genome: a resource for the emerging insects as food and feed industry.</title>
        <authorList>
            <person name="Eriksson T."/>
            <person name="Andere A."/>
            <person name="Kelstrup H."/>
            <person name="Emery V."/>
            <person name="Picard C."/>
        </authorList>
    </citation>
    <scope>NUCLEOTIDE SEQUENCE</scope>
    <source>
        <strain evidence="3">Stoneville</strain>
        <tissue evidence="3">Whole head</tissue>
    </source>
</reference>
<accession>A0A8J6LJD5</accession>
<feature type="compositionally biased region" description="Polar residues" evidence="1">
    <location>
        <begin position="911"/>
        <end position="924"/>
    </location>
</feature>
<gene>
    <name evidence="3" type="ORF">GEV33_001743</name>
</gene>
<dbReference type="AlphaFoldDB" id="A0A8J6LJD5"/>
<proteinExistence type="predicted"/>
<dbReference type="SUPFAM" id="SSF56219">
    <property type="entry name" value="DNase I-like"/>
    <property type="match status" value="1"/>
</dbReference>
<keyword evidence="4" id="KW-1185">Reference proteome</keyword>
<protein>
    <recommendedName>
        <fullName evidence="2">Reverse transcriptase domain-containing protein</fullName>
    </recommendedName>
</protein>
<dbReference type="PANTHER" id="PTHR47027:SF20">
    <property type="entry name" value="REVERSE TRANSCRIPTASE-LIKE PROTEIN WITH RNA-DIRECTED DNA POLYMERASE DOMAIN"/>
    <property type="match status" value="1"/>
</dbReference>
<dbReference type="SUPFAM" id="SSF56672">
    <property type="entry name" value="DNA/RNA polymerases"/>
    <property type="match status" value="1"/>
</dbReference>
<evidence type="ECO:0000313" key="3">
    <source>
        <dbReference type="EMBL" id="KAH0821047.1"/>
    </source>
</evidence>
<reference evidence="3" key="2">
    <citation type="submission" date="2021-08" db="EMBL/GenBank/DDBJ databases">
        <authorList>
            <person name="Eriksson T."/>
        </authorList>
    </citation>
    <scope>NUCLEOTIDE SEQUENCE</scope>
    <source>
        <strain evidence="3">Stoneville</strain>
        <tissue evidence="3">Whole head</tissue>
    </source>
</reference>
<feature type="domain" description="Reverse transcriptase" evidence="2">
    <location>
        <begin position="635"/>
        <end position="866"/>
    </location>
</feature>
<dbReference type="InterPro" id="IPR043128">
    <property type="entry name" value="Rev_trsase/Diguanyl_cyclase"/>
</dbReference>
<evidence type="ECO:0000259" key="2">
    <source>
        <dbReference type="PROSITE" id="PS50878"/>
    </source>
</evidence>
<dbReference type="InterPro" id="IPR036691">
    <property type="entry name" value="Endo/exonu/phosph_ase_sf"/>
</dbReference>
<dbReference type="PROSITE" id="PS50878">
    <property type="entry name" value="RT_POL"/>
    <property type="match status" value="1"/>
</dbReference>
<feature type="compositionally biased region" description="Basic residues" evidence="1">
    <location>
        <begin position="32"/>
        <end position="46"/>
    </location>
</feature>
<dbReference type="PANTHER" id="PTHR47027">
    <property type="entry name" value="REVERSE TRANSCRIPTASE DOMAIN-CONTAINING PROTEIN"/>
    <property type="match status" value="1"/>
</dbReference>
<dbReference type="Proteomes" id="UP000719412">
    <property type="component" value="Unassembled WGS sequence"/>
</dbReference>
<dbReference type="InterPro" id="IPR000477">
    <property type="entry name" value="RT_dom"/>
</dbReference>
<feature type="region of interest" description="Disordered" evidence="1">
    <location>
        <begin position="356"/>
        <end position="375"/>
    </location>
</feature>
<feature type="region of interest" description="Disordered" evidence="1">
    <location>
        <begin position="265"/>
        <end position="284"/>
    </location>
</feature>
<name>A0A8J6LJD5_TENMO</name>
<sequence length="924" mass="108930">MKKQEESDVEGYSTDDSRKRQREEEENNEIKKKSKKTVRTPPKKKRSDTEMEDLKNMMQKLMEEVKEIRKENHKYHEILDKLAEENKEIKRENNEMKTKMQYMEDKLEQMERHQKKNNIVIYGMELTKEKNETLEKKLEEWIKNNLGIDVEIESVYKINKEMYVGQVSKYEKKLEIMKKKTCLSENENKKIFITNDLTKKERDIQGWIREEANAEKEKGNKVRIGYKKLTINEKNMDMEQQDIPTGRTKRTSQETSRFKKLDKHIHGNQKMEKTRHGKGTRNKENSRNYWKLATWNIRGLSGKENELIEECQKIKVDILGITETKKKGQGSIEVQRGPEIYSDHYMLVAKIADGTKQDTEKRARNKSKPCHEATKTYKLQEKEQAEKYKEYVEEKIEQTKEKQEQMGIEEAWQTFKTILQEGARKVCGTVVINKNKKQTAWWNEEIKKQIKKKKTKWEIYLNSRTRESYMSYKRQREVVKKLVIEAKKKSWEDFGRKMENNKNENQKLFYRVLKNLKTAKQEQPIIINSIKNKEGEVLTEEHKIMERWKEHFEELLNPTKTNRESTKKTVKEGRKNKAEINNERNSDNEITLTEVQEAIKSIKNGKAAGHDGITPEMIKHLGGNGTQILREIFRKAWAEGKIPHDWEIGVLIPIYKKGDRLDCNNYRGITLLSVVAKTKGHSIQDHVFTIKESIYKSLQKNSELYLGFIDLEKAFDRIPRGKVWECLGKKGIDPQLITATKSLYQNSRNYVRSKNNRSKEFITIDGLRQGGVLSPLLFIIMMDEIIKKTKEKVKQVKIGHYKLATVKISECAFADDLVVFGSTEKELQENLNTWNKVLKEQQMKINIAKTKIMVITKDEKTVDIEIEDTKIEQVNEFKNKPEDIGGDKTIPFTRQNFHRKKRNQQKDQNDCVPNNISSSIDIWK</sequence>
<feature type="region of interest" description="Disordered" evidence="1">
    <location>
        <begin position="1"/>
        <end position="52"/>
    </location>
</feature>
<dbReference type="GO" id="GO:0071897">
    <property type="term" value="P:DNA biosynthetic process"/>
    <property type="evidence" value="ECO:0007669"/>
    <property type="project" value="UniProtKB-ARBA"/>
</dbReference>
<dbReference type="Gene3D" id="3.30.70.270">
    <property type="match status" value="1"/>
</dbReference>
<feature type="region of interest" description="Disordered" evidence="1">
    <location>
        <begin position="899"/>
        <end position="924"/>
    </location>
</feature>
<dbReference type="Pfam" id="PF00078">
    <property type="entry name" value="RVT_1"/>
    <property type="match status" value="1"/>
</dbReference>
<evidence type="ECO:0000313" key="4">
    <source>
        <dbReference type="Proteomes" id="UP000719412"/>
    </source>
</evidence>
<evidence type="ECO:0000256" key="1">
    <source>
        <dbReference type="SAM" id="MobiDB-lite"/>
    </source>
</evidence>
<comment type="caution">
    <text evidence="3">The sequence shown here is derived from an EMBL/GenBank/DDBJ whole genome shotgun (WGS) entry which is preliminary data.</text>
</comment>
<dbReference type="CDD" id="cd01650">
    <property type="entry name" value="RT_nLTR_like"/>
    <property type="match status" value="1"/>
</dbReference>
<organism evidence="3 4">
    <name type="scientific">Tenebrio molitor</name>
    <name type="common">Yellow mealworm beetle</name>
    <dbReference type="NCBI Taxonomy" id="7067"/>
    <lineage>
        <taxon>Eukaryota</taxon>
        <taxon>Metazoa</taxon>
        <taxon>Ecdysozoa</taxon>
        <taxon>Arthropoda</taxon>
        <taxon>Hexapoda</taxon>
        <taxon>Insecta</taxon>
        <taxon>Pterygota</taxon>
        <taxon>Neoptera</taxon>
        <taxon>Endopterygota</taxon>
        <taxon>Coleoptera</taxon>
        <taxon>Polyphaga</taxon>
        <taxon>Cucujiformia</taxon>
        <taxon>Tenebrionidae</taxon>
        <taxon>Tenebrio</taxon>
    </lineage>
</organism>
<dbReference type="EMBL" id="JABDTM020009509">
    <property type="protein sequence ID" value="KAH0821047.1"/>
    <property type="molecule type" value="Genomic_DNA"/>
</dbReference>